<dbReference type="EMBL" id="CYRY02000245">
    <property type="protein sequence ID" value="VCW49244.1"/>
    <property type="molecule type" value="Genomic_DNA"/>
</dbReference>
<feature type="region of interest" description="Disordered" evidence="1">
    <location>
        <begin position="1"/>
        <end position="38"/>
    </location>
</feature>
<comment type="caution">
    <text evidence="2">The sequence shown here is derived from an EMBL/GenBank/DDBJ whole genome shotgun (WGS) entry which is preliminary data.</text>
</comment>
<protein>
    <submittedName>
        <fullName evidence="2">Uncharacterized protein</fullName>
    </submittedName>
</protein>
<evidence type="ECO:0000256" key="1">
    <source>
        <dbReference type="SAM" id="MobiDB-lite"/>
    </source>
</evidence>
<feature type="compositionally biased region" description="Low complexity" evidence="1">
    <location>
        <begin position="1"/>
        <end position="20"/>
    </location>
</feature>
<proteinExistence type="predicted"/>
<reference evidence="2 3" key="1">
    <citation type="submission" date="2018-10" db="EMBL/GenBank/DDBJ databases">
        <authorList>
            <person name="Ekblom R."/>
            <person name="Jareborg N."/>
        </authorList>
    </citation>
    <scope>NUCLEOTIDE SEQUENCE [LARGE SCALE GENOMIC DNA]</scope>
    <source>
        <tissue evidence="2">Muscle</tissue>
    </source>
</reference>
<feature type="non-terminal residue" evidence="2">
    <location>
        <position position="1"/>
    </location>
</feature>
<evidence type="ECO:0000313" key="3">
    <source>
        <dbReference type="Proteomes" id="UP000269945"/>
    </source>
</evidence>
<dbReference type="Proteomes" id="UP000269945">
    <property type="component" value="Unassembled WGS sequence"/>
</dbReference>
<keyword evidence="3" id="KW-1185">Reference proteome</keyword>
<dbReference type="AlphaFoldDB" id="A0A9X9LCR3"/>
<accession>A0A9X9LCR3</accession>
<evidence type="ECO:0000313" key="2">
    <source>
        <dbReference type="EMBL" id="VCW49244.1"/>
    </source>
</evidence>
<name>A0A9X9LCR3_GULGU</name>
<sequence>AFSASGFGSPSPRSGGRAAAIGKQRRRPVAGACPSPHPAGNLGGALGIRISSMNLQAVSQRIKTLQIWISTR</sequence>
<organism evidence="2 3">
    <name type="scientific">Gulo gulo</name>
    <name type="common">Wolverine</name>
    <name type="synonym">Gluton</name>
    <dbReference type="NCBI Taxonomy" id="48420"/>
    <lineage>
        <taxon>Eukaryota</taxon>
        <taxon>Metazoa</taxon>
        <taxon>Chordata</taxon>
        <taxon>Craniata</taxon>
        <taxon>Vertebrata</taxon>
        <taxon>Euteleostomi</taxon>
        <taxon>Mammalia</taxon>
        <taxon>Eutheria</taxon>
        <taxon>Laurasiatheria</taxon>
        <taxon>Carnivora</taxon>
        <taxon>Caniformia</taxon>
        <taxon>Musteloidea</taxon>
        <taxon>Mustelidae</taxon>
        <taxon>Guloninae</taxon>
        <taxon>Gulo</taxon>
    </lineage>
</organism>
<gene>
    <name evidence="2" type="ORF">BN2614_LOCUS1</name>
</gene>